<dbReference type="EMBL" id="JAHLQK010000006">
    <property type="protein sequence ID" value="MBU5677918.1"/>
    <property type="molecule type" value="Genomic_DNA"/>
</dbReference>
<name>A0ABS6G603_9FIRM</name>
<proteinExistence type="predicted"/>
<reference evidence="1 2" key="1">
    <citation type="submission" date="2021-06" db="EMBL/GenBank/DDBJ databases">
        <authorList>
            <person name="Sun Q."/>
            <person name="Li D."/>
        </authorList>
    </citation>
    <scope>NUCLEOTIDE SEQUENCE [LARGE SCALE GENOMIC DNA]</scope>
    <source>
        <strain evidence="1 2">MSJ-5</strain>
    </source>
</reference>
<evidence type="ECO:0000313" key="2">
    <source>
        <dbReference type="Proteomes" id="UP000779508"/>
    </source>
</evidence>
<comment type="caution">
    <text evidence="1">The sequence shown here is derived from an EMBL/GenBank/DDBJ whole genome shotgun (WGS) entry which is preliminary data.</text>
</comment>
<keyword evidence="2" id="KW-1185">Reference proteome</keyword>
<accession>A0ABS6G603</accession>
<protein>
    <submittedName>
        <fullName evidence="1">Uncharacterized protein</fullName>
    </submittedName>
</protein>
<gene>
    <name evidence="1" type="ORF">KQI88_15985</name>
</gene>
<evidence type="ECO:0000313" key="1">
    <source>
        <dbReference type="EMBL" id="MBU5677918.1"/>
    </source>
</evidence>
<sequence length="289" mass="31297">MAYNKTIWTNRVTEKIRTFFKQDNPDGTISLTPDYGEIIEEGTPVTAANMNKIEQGIADAFTEIGKKVDKVNAVTSVAGKTGAVTLVKGDVGLGSVENYSISTTTEAQAGTSNVKYMTPLRVKEAIATLPGKPIFDFDFNSRFSRPTPEGTNSTSISNLGSQEITAQAVEYTYNIKSGYAITSIQNGRAYSLKVTKFAIGFNFPSSGTNVAEGRYGVKVGNKAEQLSPIRTFTYTSGNQTMEFPDTMTIPITTLGERITITIYGRKVSGGGMGTYIDVDVHYVISVYQL</sequence>
<dbReference type="RefSeq" id="WP_216419204.1">
    <property type="nucleotide sequence ID" value="NZ_JAHLQK010000006.1"/>
</dbReference>
<organism evidence="1 2">
    <name type="scientific">Alkaliphilus flagellatus</name>
    <dbReference type="NCBI Taxonomy" id="2841507"/>
    <lineage>
        <taxon>Bacteria</taxon>
        <taxon>Bacillati</taxon>
        <taxon>Bacillota</taxon>
        <taxon>Clostridia</taxon>
        <taxon>Peptostreptococcales</taxon>
        <taxon>Natronincolaceae</taxon>
        <taxon>Alkaliphilus</taxon>
    </lineage>
</organism>
<dbReference type="Proteomes" id="UP000779508">
    <property type="component" value="Unassembled WGS sequence"/>
</dbReference>